<reference evidence="1 2" key="1">
    <citation type="journal article" date="2018" name="New Phytol.">
        <title>Phylogenomics of Endogonaceae and evolution of mycorrhizas within Mucoromycota.</title>
        <authorList>
            <person name="Chang Y."/>
            <person name="Desiro A."/>
            <person name="Na H."/>
            <person name="Sandor L."/>
            <person name="Lipzen A."/>
            <person name="Clum A."/>
            <person name="Barry K."/>
            <person name="Grigoriev I.V."/>
            <person name="Martin F.M."/>
            <person name="Stajich J.E."/>
            <person name="Smith M.E."/>
            <person name="Bonito G."/>
            <person name="Spatafora J.W."/>
        </authorList>
    </citation>
    <scope>NUCLEOTIDE SEQUENCE [LARGE SCALE GENOMIC DNA]</scope>
    <source>
        <strain evidence="1 2">GMNB39</strain>
    </source>
</reference>
<gene>
    <name evidence="1" type="ORF">BC936DRAFT_149552</name>
</gene>
<dbReference type="EMBL" id="RBNI01009023">
    <property type="protein sequence ID" value="RUP44378.1"/>
    <property type="molecule type" value="Genomic_DNA"/>
</dbReference>
<dbReference type="AlphaFoldDB" id="A0A433D0M4"/>
<proteinExistence type="predicted"/>
<name>A0A433D0M4_9FUNG</name>
<dbReference type="Proteomes" id="UP000268093">
    <property type="component" value="Unassembled WGS sequence"/>
</dbReference>
<evidence type="ECO:0000313" key="1">
    <source>
        <dbReference type="EMBL" id="RUP44378.1"/>
    </source>
</evidence>
<organism evidence="1 2">
    <name type="scientific">Jimgerdemannia flammicorona</name>
    <dbReference type="NCBI Taxonomy" id="994334"/>
    <lineage>
        <taxon>Eukaryota</taxon>
        <taxon>Fungi</taxon>
        <taxon>Fungi incertae sedis</taxon>
        <taxon>Mucoromycota</taxon>
        <taxon>Mucoromycotina</taxon>
        <taxon>Endogonomycetes</taxon>
        <taxon>Endogonales</taxon>
        <taxon>Endogonaceae</taxon>
        <taxon>Jimgerdemannia</taxon>
    </lineage>
</organism>
<keyword evidence="2" id="KW-1185">Reference proteome</keyword>
<comment type="caution">
    <text evidence="1">The sequence shown here is derived from an EMBL/GenBank/DDBJ whole genome shotgun (WGS) entry which is preliminary data.</text>
</comment>
<evidence type="ECO:0000313" key="2">
    <source>
        <dbReference type="Proteomes" id="UP000268093"/>
    </source>
</evidence>
<accession>A0A433D0M4</accession>
<sequence>MMKRHDFQVVTITKVTSLSLILATHVPKQSARRHCRTRQPRCVSQASSPVLATRPELPFYHRLLLAIQDAISIHESGWNYRPSTRVDYIDIVHGTTICLDIAKYCDSWLILHEVFV</sequence>
<protein>
    <submittedName>
        <fullName evidence="1">Uncharacterized protein</fullName>
    </submittedName>
</protein>